<dbReference type="STRING" id="686832.A0A0C2XNF1"/>
<evidence type="ECO:0000313" key="10">
    <source>
        <dbReference type="Proteomes" id="UP000053424"/>
    </source>
</evidence>
<dbReference type="InterPro" id="IPR001365">
    <property type="entry name" value="A_deaminase_dom"/>
</dbReference>
<evidence type="ECO:0000256" key="3">
    <source>
        <dbReference type="ARBA" id="ARBA00022723"/>
    </source>
</evidence>
<dbReference type="InterPro" id="IPR006330">
    <property type="entry name" value="Ado/ade_deaminase"/>
</dbReference>
<evidence type="ECO:0000259" key="8">
    <source>
        <dbReference type="Pfam" id="PF00962"/>
    </source>
</evidence>
<proteinExistence type="inferred from homology"/>
<keyword evidence="5" id="KW-0862">Zinc</keyword>
<evidence type="ECO:0000256" key="6">
    <source>
        <dbReference type="ARBA" id="ARBA00023080"/>
    </source>
</evidence>
<evidence type="ECO:0000256" key="4">
    <source>
        <dbReference type="ARBA" id="ARBA00022801"/>
    </source>
</evidence>
<keyword evidence="3" id="KW-0479">Metal-binding</keyword>
<dbReference type="GO" id="GO:0046872">
    <property type="term" value="F:metal ion binding"/>
    <property type="evidence" value="ECO:0007669"/>
    <property type="project" value="UniProtKB-KW"/>
</dbReference>
<evidence type="ECO:0000313" key="9">
    <source>
        <dbReference type="EMBL" id="KIM39183.1"/>
    </source>
</evidence>
<dbReference type="EMBL" id="KN831786">
    <property type="protein sequence ID" value="KIM39183.1"/>
    <property type="molecule type" value="Genomic_DNA"/>
</dbReference>
<reference evidence="9 10" key="1">
    <citation type="submission" date="2014-04" db="EMBL/GenBank/DDBJ databases">
        <authorList>
            <consortium name="DOE Joint Genome Institute"/>
            <person name="Kuo A."/>
            <person name="Gay G."/>
            <person name="Dore J."/>
            <person name="Kohler A."/>
            <person name="Nagy L.G."/>
            <person name="Floudas D."/>
            <person name="Copeland A."/>
            <person name="Barry K.W."/>
            <person name="Cichocki N."/>
            <person name="Veneault-Fourrey C."/>
            <person name="LaButti K."/>
            <person name="Lindquist E.A."/>
            <person name="Lipzen A."/>
            <person name="Lundell T."/>
            <person name="Morin E."/>
            <person name="Murat C."/>
            <person name="Sun H."/>
            <person name="Tunlid A."/>
            <person name="Henrissat B."/>
            <person name="Grigoriev I.V."/>
            <person name="Hibbett D.S."/>
            <person name="Martin F."/>
            <person name="Nordberg H.P."/>
            <person name="Cantor M.N."/>
            <person name="Hua S.X."/>
        </authorList>
    </citation>
    <scope>NUCLEOTIDE SEQUENCE [LARGE SCALE GENOMIC DNA]</scope>
    <source>
        <strain evidence="10">h7</strain>
    </source>
</reference>
<dbReference type="SUPFAM" id="SSF51556">
    <property type="entry name" value="Metallo-dependent hydrolases"/>
    <property type="match status" value="1"/>
</dbReference>
<dbReference type="AlphaFoldDB" id="A0A0C2XNF1"/>
<comment type="catalytic activity">
    <reaction evidence="7">
        <text>N(6)-methyl-AMP + H2O + H(+) = IMP + methylamine</text>
        <dbReference type="Rhea" id="RHEA:16001"/>
        <dbReference type="ChEBI" id="CHEBI:15377"/>
        <dbReference type="ChEBI" id="CHEBI:15378"/>
        <dbReference type="ChEBI" id="CHEBI:58053"/>
        <dbReference type="ChEBI" id="CHEBI:59338"/>
        <dbReference type="ChEBI" id="CHEBI:144842"/>
    </reaction>
    <physiologicalReaction direction="left-to-right" evidence="7">
        <dbReference type="Rhea" id="RHEA:16002"/>
    </physiologicalReaction>
</comment>
<keyword evidence="6" id="KW-0546">Nucleotide metabolism</keyword>
<keyword evidence="4" id="KW-0378">Hydrolase</keyword>
<dbReference type="Pfam" id="PF00962">
    <property type="entry name" value="A_deaminase"/>
    <property type="match status" value="1"/>
</dbReference>
<dbReference type="GO" id="GO:0004000">
    <property type="term" value="F:adenosine deaminase activity"/>
    <property type="evidence" value="ECO:0007669"/>
    <property type="project" value="TreeGrafter"/>
</dbReference>
<feature type="domain" description="Adenosine deaminase" evidence="8">
    <location>
        <begin position="26"/>
        <end position="339"/>
    </location>
</feature>
<keyword evidence="10" id="KW-1185">Reference proteome</keyword>
<dbReference type="InterPro" id="IPR032466">
    <property type="entry name" value="Metal_Hydrolase"/>
</dbReference>
<accession>A0A0C2XNF1</accession>
<dbReference type="PANTHER" id="PTHR11409:SF42">
    <property type="entry name" value="ADENOSINE DEAMINASE-LIKE PROTEIN"/>
    <property type="match status" value="1"/>
</dbReference>
<dbReference type="GO" id="GO:0006154">
    <property type="term" value="P:adenosine catabolic process"/>
    <property type="evidence" value="ECO:0007669"/>
    <property type="project" value="TreeGrafter"/>
</dbReference>
<dbReference type="OrthoDB" id="272271at2759"/>
<protein>
    <recommendedName>
        <fullName evidence="8">Adenosine deaminase domain-containing protein</fullName>
    </recommendedName>
</protein>
<name>A0A0C2XNF1_HEBCY</name>
<evidence type="ECO:0000256" key="1">
    <source>
        <dbReference type="ARBA" id="ARBA00001947"/>
    </source>
</evidence>
<sequence>MPISGPALAALSSLTPAQISFLQSIPKAELHAHLNGSIPIQILQELASEYLSSTSARSIPDSAVQESIQLLTTGPALDKIDDFFLLFPAIYALTSTPDALQRVTRAVLHDFFDGDYPQCTYLELRTTPRSTSSMDREQYLLTVLDEVEKYSPEQTGLVVSLDRRMSAEVMDECVEIAVRLRSRGRRVLGVDLCGDPTAGNVQAFEDAFRRAKEGGLGVTMHIAETTNNTPEETLQLLSYCPERLGHATFLNDEAISIVLEKKMCIEICLTSNLLCKTVPTLEAHHIKQYLNSNHPISICTDDTLPFRTSLLAEYALLLAIPPLGLGLSEDQVRRIGEMSLQARFR</sequence>
<comment type="similarity">
    <text evidence="2">Belongs to the metallo-dependent hydrolases superfamily. Adenosine and AMP deaminases family.</text>
</comment>
<dbReference type="Gene3D" id="3.20.20.140">
    <property type="entry name" value="Metal-dependent hydrolases"/>
    <property type="match status" value="1"/>
</dbReference>
<dbReference type="GO" id="GO:0046103">
    <property type="term" value="P:inosine biosynthetic process"/>
    <property type="evidence" value="ECO:0007669"/>
    <property type="project" value="TreeGrafter"/>
</dbReference>
<dbReference type="HOGENOM" id="CLU_039228_3_0_1"/>
<evidence type="ECO:0000256" key="2">
    <source>
        <dbReference type="ARBA" id="ARBA00006676"/>
    </source>
</evidence>
<evidence type="ECO:0000256" key="5">
    <source>
        <dbReference type="ARBA" id="ARBA00022833"/>
    </source>
</evidence>
<dbReference type="PANTHER" id="PTHR11409">
    <property type="entry name" value="ADENOSINE DEAMINASE"/>
    <property type="match status" value="1"/>
</dbReference>
<dbReference type="GO" id="GO:0009117">
    <property type="term" value="P:nucleotide metabolic process"/>
    <property type="evidence" value="ECO:0007669"/>
    <property type="project" value="UniProtKB-KW"/>
</dbReference>
<gene>
    <name evidence="9" type="ORF">M413DRAFT_447147</name>
</gene>
<reference evidence="10" key="2">
    <citation type="submission" date="2015-01" db="EMBL/GenBank/DDBJ databases">
        <title>Evolutionary Origins and Diversification of the Mycorrhizal Mutualists.</title>
        <authorList>
            <consortium name="DOE Joint Genome Institute"/>
            <consortium name="Mycorrhizal Genomics Consortium"/>
            <person name="Kohler A."/>
            <person name="Kuo A."/>
            <person name="Nagy L.G."/>
            <person name="Floudas D."/>
            <person name="Copeland A."/>
            <person name="Barry K.W."/>
            <person name="Cichocki N."/>
            <person name="Veneault-Fourrey C."/>
            <person name="LaButti K."/>
            <person name="Lindquist E.A."/>
            <person name="Lipzen A."/>
            <person name="Lundell T."/>
            <person name="Morin E."/>
            <person name="Murat C."/>
            <person name="Riley R."/>
            <person name="Ohm R."/>
            <person name="Sun H."/>
            <person name="Tunlid A."/>
            <person name="Henrissat B."/>
            <person name="Grigoriev I.V."/>
            <person name="Hibbett D.S."/>
            <person name="Martin F."/>
        </authorList>
    </citation>
    <scope>NUCLEOTIDE SEQUENCE [LARGE SCALE GENOMIC DNA]</scope>
    <source>
        <strain evidence="10">h7</strain>
    </source>
</reference>
<comment type="cofactor">
    <cofactor evidence="1">
        <name>Zn(2+)</name>
        <dbReference type="ChEBI" id="CHEBI:29105"/>
    </cofactor>
</comment>
<dbReference type="Proteomes" id="UP000053424">
    <property type="component" value="Unassembled WGS sequence"/>
</dbReference>
<evidence type="ECO:0000256" key="7">
    <source>
        <dbReference type="ARBA" id="ARBA00048787"/>
    </source>
</evidence>
<organism evidence="9 10">
    <name type="scientific">Hebeloma cylindrosporum</name>
    <dbReference type="NCBI Taxonomy" id="76867"/>
    <lineage>
        <taxon>Eukaryota</taxon>
        <taxon>Fungi</taxon>
        <taxon>Dikarya</taxon>
        <taxon>Basidiomycota</taxon>
        <taxon>Agaricomycotina</taxon>
        <taxon>Agaricomycetes</taxon>
        <taxon>Agaricomycetidae</taxon>
        <taxon>Agaricales</taxon>
        <taxon>Agaricineae</taxon>
        <taxon>Hymenogastraceae</taxon>
        <taxon>Hebeloma</taxon>
    </lineage>
</organism>